<sequence length="106" mass="10458">MATPATRISRAVFWHCAMSLAAASSSAFAALITESLGVLELSAGGTGAALLSFWGAFVADPLATFSLLGCGASLATPVCPVIFCAEPVPVSGLAGAAALVEDVPDC</sequence>
<evidence type="ECO:0000313" key="3">
    <source>
        <dbReference type="Proteomes" id="UP001152604"/>
    </source>
</evidence>
<feature type="signal peptide" evidence="1">
    <location>
        <begin position="1"/>
        <end position="29"/>
    </location>
</feature>
<evidence type="ECO:0008006" key="4">
    <source>
        <dbReference type="Google" id="ProtNLM"/>
    </source>
</evidence>
<proteinExistence type="predicted"/>
<dbReference type="Proteomes" id="UP001152604">
    <property type="component" value="Unassembled WGS sequence"/>
</dbReference>
<reference evidence="2" key="1">
    <citation type="submission" date="2022-03" db="EMBL/GenBank/DDBJ databases">
        <authorList>
            <person name="Brunel B."/>
        </authorList>
    </citation>
    <scope>NUCLEOTIDE SEQUENCE</scope>
    <source>
        <strain evidence="2">STM4922sample</strain>
    </source>
</reference>
<keyword evidence="3" id="KW-1185">Reference proteome</keyword>
<dbReference type="EMBL" id="CAKXZS010000019">
    <property type="protein sequence ID" value="CAH2400762.1"/>
    <property type="molecule type" value="Genomic_DNA"/>
</dbReference>
<evidence type="ECO:0000313" key="2">
    <source>
        <dbReference type="EMBL" id="CAH2400762.1"/>
    </source>
</evidence>
<feature type="chain" id="PRO_5046336576" description="Secreted protein" evidence="1">
    <location>
        <begin position="30"/>
        <end position="106"/>
    </location>
</feature>
<gene>
    <name evidence="2" type="ORF">MES4922_260074</name>
</gene>
<keyword evidence="1" id="KW-0732">Signal</keyword>
<organism evidence="2 3">
    <name type="scientific">Mesorhizobium ventifaucium</name>
    <dbReference type="NCBI Taxonomy" id="666020"/>
    <lineage>
        <taxon>Bacteria</taxon>
        <taxon>Pseudomonadati</taxon>
        <taxon>Pseudomonadota</taxon>
        <taxon>Alphaproteobacteria</taxon>
        <taxon>Hyphomicrobiales</taxon>
        <taxon>Phyllobacteriaceae</taxon>
        <taxon>Mesorhizobium</taxon>
    </lineage>
</organism>
<accession>A0ABM9DVP2</accession>
<protein>
    <recommendedName>
        <fullName evidence="4">Secreted protein</fullName>
    </recommendedName>
</protein>
<name>A0ABM9DVP2_9HYPH</name>
<evidence type="ECO:0000256" key="1">
    <source>
        <dbReference type="SAM" id="SignalP"/>
    </source>
</evidence>
<comment type="caution">
    <text evidence="2">The sequence shown here is derived from an EMBL/GenBank/DDBJ whole genome shotgun (WGS) entry which is preliminary data.</text>
</comment>